<evidence type="ECO:0000313" key="1">
    <source>
        <dbReference type="EMBL" id="QJA76173.1"/>
    </source>
</evidence>
<reference evidence="1" key="1">
    <citation type="submission" date="2020-03" db="EMBL/GenBank/DDBJ databases">
        <title>The deep terrestrial virosphere.</title>
        <authorList>
            <person name="Holmfeldt K."/>
            <person name="Nilsson E."/>
            <person name="Simone D."/>
            <person name="Lopez-Fernandez M."/>
            <person name="Wu X."/>
            <person name="de Brujin I."/>
            <person name="Lundin D."/>
            <person name="Andersson A."/>
            <person name="Bertilsson S."/>
            <person name="Dopson M."/>
        </authorList>
    </citation>
    <scope>NUCLEOTIDE SEQUENCE</scope>
    <source>
        <strain evidence="1">MM415A01569</strain>
    </source>
</reference>
<protein>
    <submittedName>
        <fullName evidence="1">Uncharacterized protein</fullName>
    </submittedName>
</protein>
<proteinExistence type="predicted"/>
<gene>
    <name evidence="1" type="ORF">MM415A01569_0007</name>
</gene>
<accession>A0A6M3K1G2</accession>
<organism evidence="1">
    <name type="scientific">viral metagenome</name>
    <dbReference type="NCBI Taxonomy" id="1070528"/>
    <lineage>
        <taxon>unclassified sequences</taxon>
        <taxon>metagenomes</taxon>
        <taxon>organismal metagenomes</taxon>
    </lineage>
</organism>
<dbReference type="EMBL" id="MT142209">
    <property type="protein sequence ID" value="QJA76173.1"/>
    <property type="molecule type" value="Genomic_DNA"/>
</dbReference>
<dbReference type="AlphaFoldDB" id="A0A6M3K1G2"/>
<sequence length="107" mass="11762">MCFLLLTIGIEASAKRWSRDLRTASTTPTTSSSALTSTILTPVSNRVATLLQEKQAPVKMALDSYGYAEMTIRIRIDMLGQDAAAVRLTLDGHMPMIHVEESTVYTE</sequence>
<name>A0A6M3K1G2_9ZZZZ</name>